<keyword evidence="3" id="KW-1185">Reference proteome</keyword>
<feature type="domain" description="YgjP-like metallopeptidase" evidence="1">
    <location>
        <begin position="44"/>
        <end position="238"/>
    </location>
</feature>
<dbReference type="RefSeq" id="WP_147092089.1">
    <property type="nucleotide sequence ID" value="NZ_BJVC01000001.1"/>
</dbReference>
<protein>
    <recommendedName>
        <fullName evidence="1">YgjP-like metallopeptidase domain-containing protein</fullName>
    </recommendedName>
</protein>
<proteinExistence type="predicted"/>
<accession>A0A511BL51</accession>
<comment type="caution">
    <text evidence="2">The sequence shown here is derived from an EMBL/GenBank/DDBJ whole genome shotgun (WGS) entry which is preliminary data.</text>
</comment>
<dbReference type="CDD" id="cd07344">
    <property type="entry name" value="M48_yhfN_like"/>
    <property type="match status" value="1"/>
</dbReference>
<dbReference type="EMBL" id="BJVC01000001">
    <property type="protein sequence ID" value="GEL01067.1"/>
    <property type="molecule type" value="Genomic_DNA"/>
</dbReference>
<dbReference type="InterPro" id="IPR053136">
    <property type="entry name" value="UTP_pyrophosphatase-like"/>
</dbReference>
<gene>
    <name evidence="2" type="ORF">SSA02_02300</name>
</gene>
<dbReference type="OrthoDB" id="9795402at2"/>
<organism evidence="2 3">
    <name type="scientific">Swaminathania salitolerans</name>
    <dbReference type="NCBI Taxonomy" id="182838"/>
    <lineage>
        <taxon>Bacteria</taxon>
        <taxon>Pseudomonadati</taxon>
        <taxon>Pseudomonadota</taxon>
        <taxon>Alphaproteobacteria</taxon>
        <taxon>Acetobacterales</taxon>
        <taxon>Acetobacteraceae</taxon>
        <taxon>Swaminathania</taxon>
    </lineage>
</organism>
<dbReference type="Gene3D" id="3.30.2010.10">
    <property type="entry name" value="Metalloproteases ('zincins'), catalytic domain"/>
    <property type="match status" value="1"/>
</dbReference>
<dbReference type="InterPro" id="IPR002725">
    <property type="entry name" value="YgjP-like_metallopeptidase"/>
</dbReference>
<name>A0A511BL51_9PROT</name>
<evidence type="ECO:0000313" key="2">
    <source>
        <dbReference type="EMBL" id="GEL01067.1"/>
    </source>
</evidence>
<dbReference type="AlphaFoldDB" id="A0A511BL51"/>
<reference evidence="2 3" key="1">
    <citation type="submission" date="2019-07" db="EMBL/GenBank/DDBJ databases">
        <title>Whole genome shotgun sequence of Swaminathania salitolerans NBRC 104436.</title>
        <authorList>
            <person name="Hosoyama A."/>
            <person name="Uohara A."/>
            <person name="Ohji S."/>
            <person name="Ichikawa N."/>
        </authorList>
    </citation>
    <scope>NUCLEOTIDE SEQUENCE [LARGE SCALE GENOMIC DNA]</scope>
    <source>
        <strain evidence="2 3">NBRC 104436</strain>
    </source>
</reference>
<dbReference type="Proteomes" id="UP000321405">
    <property type="component" value="Unassembled WGS sequence"/>
</dbReference>
<sequence length="245" mass="27729">MKRTSPTRTGAAIATDEVVAGMTGVPADIPMRFRVSTRARRLSMRIDPVSREIVVTRPAGTLQEQAMAFVEARRDWLANALSTLPRYRGIEPGSVITLNDRSLTVTPDPAQIRTVHERDGLLMVRAPADRLAIRVLCYARQEASCTLPVRLEYWADLMQCSPSAVICRDARSRWGSCSRTGRIMLNWRLVLMPRAVRDYVLVHELAHLKHFDHGKRFWALVDRFHPARAHAQTWLKQNGAEILAL</sequence>
<evidence type="ECO:0000313" key="3">
    <source>
        <dbReference type="Proteomes" id="UP000321405"/>
    </source>
</evidence>
<dbReference type="PANTHER" id="PTHR30399">
    <property type="entry name" value="UNCHARACTERIZED PROTEIN YGJP"/>
    <property type="match status" value="1"/>
</dbReference>
<evidence type="ECO:0000259" key="1">
    <source>
        <dbReference type="Pfam" id="PF01863"/>
    </source>
</evidence>
<dbReference type="PANTHER" id="PTHR30399:SF1">
    <property type="entry name" value="UTP PYROPHOSPHATASE"/>
    <property type="match status" value="1"/>
</dbReference>
<dbReference type="Pfam" id="PF01863">
    <property type="entry name" value="YgjP-like"/>
    <property type="match status" value="1"/>
</dbReference>